<reference evidence="1 2" key="1">
    <citation type="journal article" date="2011" name="Science">
        <title>The Selaginella genome identifies genetic changes associated with the evolution of vascular plants.</title>
        <authorList>
            <person name="Banks J.A."/>
            <person name="Nishiyama T."/>
            <person name="Hasebe M."/>
            <person name="Bowman J.L."/>
            <person name="Gribskov M."/>
            <person name="dePamphilis C."/>
            <person name="Albert V.A."/>
            <person name="Aono N."/>
            <person name="Aoyama T."/>
            <person name="Ambrose B.A."/>
            <person name="Ashton N.W."/>
            <person name="Axtell M.J."/>
            <person name="Barker E."/>
            <person name="Barker M.S."/>
            <person name="Bennetzen J.L."/>
            <person name="Bonawitz N.D."/>
            <person name="Chapple C."/>
            <person name="Cheng C."/>
            <person name="Correa L.G."/>
            <person name="Dacre M."/>
            <person name="DeBarry J."/>
            <person name="Dreyer I."/>
            <person name="Elias M."/>
            <person name="Engstrom E.M."/>
            <person name="Estelle M."/>
            <person name="Feng L."/>
            <person name="Finet C."/>
            <person name="Floyd S.K."/>
            <person name="Frommer W.B."/>
            <person name="Fujita T."/>
            <person name="Gramzow L."/>
            <person name="Gutensohn M."/>
            <person name="Harholt J."/>
            <person name="Hattori M."/>
            <person name="Heyl A."/>
            <person name="Hirai T."/>
            <person name="Hiwatashi Y."/>
            <person name="Ishikawa M."/>
            <person name="Iwata M."/>
            <person name="Karol K.G."/>
            <person name="Koehler B."/>
            <person name="Kolukisaoglu U."/>
            <person name="Kubo M."/>
            <person name="Kurata T."/>
            <person name="Lalonde S."/>
            <person name="Li K."/>
            <person name="Li Y."/>
            <person name="Litt A."/>
            <person name="Lyons E."/>
            <person name="Manning G."/>
            <person name="Maruyama T."/>
            <person name="Michael T.P."/>
            <person name="Mikami K."/>
            <person name="Miyazaki S."/>
            <person name="Morinaga S."/>
            <person name="Murata T."/>
            <person name="Mueller-Roeber B."/>
            <person name="Nelson D.R."/>
            <person name="Obara M."/>
            <person name="Oguri Y."/>
            <person name="Olmstead R.G."/>
            <person name="Onodera N."/>
            <person name="Petersen B.L."/>
            <person name="Pils B."/>
            <person name="Prigge M."/>
            <person name="Rensing S.A."/>
            <person name="Riano-Pachon D.M."/>
            <person name="Roberts A.W."/>
            <person name="Sato Y."/>
            <person name="Scheller H.V."/>
            <person name="Schulz B."/>
            <person name="Schulz C."/>
            <person name="Shakirov E.V."/>
            <person name="Shibagaki N."/>
            <person name="Shinohara N."/>
            <person name="Shippen D.E."/>
            <person name="Soerensen I."/>
            <person name="Sotooka R."/>
            <person name="Sugimoto N."/>
            <person name="Sugita M."/>
            <person name="Sumikawa N."/>
            <person name="Tanurdzic M."/>
            <person name="Theissen G."/>
            <person name="Ulvskov P."/>
            <person name="Wakazuki S."/>
            <person name="Weng J.K."/>
            <person name="Willats W.W."/>
            <person name="Wipf D."/>
            <person name="Wolf P.G."/>
            <person name="Yang L."/>
            <person name="Zimmer A.D."/>
            <person name="Zhu Q."/>
            <person name="Mitros T."/>
            <person name="Hellsten U."/>
            <person name="Loque D."/>
            <person name="Otillar R."/>
            <person name="Salamov A."/>
            <person name="Schmutz J."/>
            <person name="Shapiro H."/>
            <person name="Lindquist E."/>
            <person name="Lucas S."/>
            <person name="Rokhsar D."/>
            <person name="Grigoriev I.V."/>
        </authorList>
    </citation>
    <scope>NUCLEOTIDE SEQUENCE [LARGE SCALE GENOMIC DNA]</scope>
</reference>
<dbReference type="InParanoid" id="D8QUS6"/>
<dbReference type="PANTHER" id="PTHR45523:SF2">
    <property type="entry name" value="OS02G0470600 PROTEIN"/>
    <property type="match status" value="1"/>
</dbReference>
<keyword evidence="2" id="KW-1185">Reference proteome</keyword>
<gene>
    <name evidence="1" type="ORF">SELMODRAFT_404260</name>
</gene>
<dbReference type="Gramene" id="EFJ36342">
    <property type="protein sequence ID" value="EFJ36342"/>
    <property type="gene ID" value="SELMODRAFT_404260"/>
</dbReference>
<accession>D8QUS6</accession>
<dbReference type="HOGENOM" id="CLU_1771259_0_0_1"/>
<proteinExistence type="predicted"/>
<organism evidence="2">
    <name type="scientific">Selaginella moellendorffii</name>
    <name type="common">Spikemoss</name>
    <dbReference type="NCBI Taxonomy" id="88036"/>
    <lineage>
        <taxon>Eukaryota</taxon>
        <taxon>Viridiplantae</taxon>
        <taxon>Streptophyta</taxon>
        <taxon>Embryophyta</taxon>
        <taxon>Tracheophyta</taxon>
        <taxon>Lycopodiopsida</taxon>
        <taxon>Selaginellales</taxon>
        <taxon>Selaginellaceae</taxon>
        <taxon>Selaginella</taxon>
    </lineage>
</organism>
<dbReference type="AlphaFoldDB" id="D8QUS6"/>
<evidence type="ECO:0000313" key="2">
    <source>
        <dbReference type="Proteomes" id="UP000001514"/>
    </source>
</evidence>
<dbReference type="EMBL" id="GL377567">
    <property type="protein sequence ID" value="EFJ36342.1"/>
    <property type="molecule type" value="Genomic_DNA"/>
</dbReference>
<dbReference type="PANTHER" id="PTHR45523">
    <property type="entry name" value="TETRATRICOPEPTIDE REPEAT (TPR)-CONTAINING PROTEIN-RELATED"/>
    <property type="match status" value="1"/>
</dbReference>
<sequence length="147" mass="15988">MTEKLGEVYAVHLDVLDMDISGVNMVVRIDELELFKGLLPLSLPFEAIRGAPWLSFRMKTGNTKLWDLRPGTNAEMSGSIADIGQPSQSEHLKSVTWLKMLVMDLRIKPHAQSIVDLGGEFSLASCFCGSAVASADNLCSSLMSSSL</sequence>
<protein>
    <submittedName>
        <fullName evidence="1">Uncharacterized protein</fullName>
    </submittedName>
</protein>
<evidence type="ECO:0000313" key="1">
    <source>
        <dbReference type="EMBL" id="EFJ36342.1"/>
    </source>
</evidence>
<name>D8QUS6_SELML</name>
<dbReference type="KEGG" id="smo:SELMODRAFT_404260"/>
<dbReference type="Proteomes" id="UP000001514">
    <property type="component" value="Unassembled WGS sequence"/>
</dbReference>